<keyword evidence="3" id="KW-1185">Reference proteome</keyword>
<dbReference type="Proteomes" id="UP001454036">
    <property type="component" value="Unassembled WGS sequence"/>
</dbReference>
<reference evidence="2 3" key="1">
    <citation type="submission" date="2024-01" db="EMBL/GenBank/DDBJ databases">
        <title>The complete chloroplast genome sequence of Lithospermum erythrorhizon: insights into the phylogenetic relationship among Boraginaceae species and the maternal lineages of purple gromwells.</title>
        <authorList>
            <person name="Okada T."/>
            <person name="Watanabe K."/>
        </authorList>
    </citation>
    <scope>NUCLEOTIDE SEQUENCE [LARGE SCALE GENOMIC DNA]</scope>
</reference>
<dbReference type="AlphaFoldDB" id="A0AAV3S1B6"/>
<comment type="caution">
    <text evidence="2">The sequence shown here is derived from an EMBL/GenBank/DDBJ whole genome shotgun (WGS) entry which is preliminary data.</text>
</comment>
<protein>
    <submittedName>
        <fullName evidence="2">Uncharacterized protein</fullName>
    </submittedName>
</protein>
<feature type="region of interest" description="Disordered" evidence="1">
    <location>
        <begin position="1"/>
        <end position="42"/>
    </location>
</feature>
<dbReference type="EMBL" id="BAABME010013057">
    <property type="protein sequence ID" value="GAA0185771.1"/>
    <property type="molecule type" value="Genomic_DNA"/>
</dbReference>
<dbReference type="Pfam" id="PF07800">
    <property type="entry name" value="DUF1644"/>
    <property type="match status" value="1"/>
</dbReference>
<gene>
    <name evidence="2" type="ORF">LIER_33059</name>
</gene>
<sequence>MPKDRRMNSLSSDRARGSPYACSSKNSGNGRYKSPLPPTGDENEWEEARCPICMEHPHNCVLLLCSSSAKGCRPFMCDTSHRHSNCLDQFRKSRAAETTTDTPEIFPNSEGGPRRGGEPYVHSRSTRFHKQQPKLACPLCRGQISGWVVIEGARKHMNCKPRSCSLETCNFIGNYTDLRKHARVEHPTVRPAEADLTRQSEWRTLERQMDLEDTLSIFHSFGNDIDEDTFLDDALNESMFDDFLTGVNSESDDDWIYGSNSLMDLEYELEFSFLSDIFNSPIYDPVEFISATNRESSNQILTRSRPNDETRRTPRRRWDTIPRRTRSASTRRRWDSSSVSRFRGSSR</sequence>
<dbReference type="InterPro" id="IPR012866">
    <property type="entry name" value="DUF1644"/>
</dbReference>
<feature type="region of interest" description="Disordered" evidence="1">
    <location>
        <begin position="95"/>
        <end position="121"/>
    </location>
</feature>
<evidence type="ECO:0000313" key="3">
    <source>
        <dbReference type="Proteomes" id="UP001454036"/>
    </source>
</evidence>
<proteinExistence type="predicted"/>
<name>A0AAV3S1B6_LITER</name>
<organism evidence="2 3">
    <name type="scientific">Lithospermum erythrorhizon</name>
    <name type="common">Purple gromwell</name>
    <name type="synonym">Lithospermum officinale var. erythrorhizon</name>
    <dbReference type="NCBI Taxonomy" id="34254"/>
    <lineage>
        <taxon>Eukaryota</taxon>
        <taxon>Viridiplantae</taxon>
        <taxon>Streptophyta</taxon>
        <taxon>Embryophyta</taxon>
        <taxon>Tracheophyta</taxon>
        <taxon>Spermatophyta</taxon>
        <taxon>Magnoliopsida</taxon>
        <taxon>eudicotyledons</taxon>
        <taxon>Gunneridae</taxon>
        <taxon>Pentapetalae</taxon>
        <taxon>asterids</taxon>
        <taxon>lamiids</taxon>
        <taxon>Boraginales</taxon>
        <taxon>Boraginaceae</taxon>
        <taxon>Boraginoideae</taxon>
        <taxon>Lithospermeae</taxon>
        <taxon>Lithospermum</taxon>
    </lineage>
</organism>
<feature type="region of interest" description="Disordered" evidence="1">
    <location>
        <begin position="297"/>
        <end position="347"/>
    </location>
</feature>
<dbReference type="PANTHER" id="PTHR31197">
    <property type="entry name" value="OS01G0612600 PROTEIN"/>
    <property type="match status" value="1"/>
</dbReference>
<accession>A0AAV3S1B6</accession>
<feature type="compositionally biased region" description="Low complexity" evidence="1">
    <location>
        <begin position="336"/>
        <end position="347"/>
    </location>
</feature>
<feature type="compositionally biased region" description="Basic and acidic residues" evidence="1">
    <location>
        <begin position="305"/>
        <end position="322"/>
    </location>
</feature>
<evidence type="ECO:0000313" key="2">
    <source>
        <dbReference type="EMBL" id="GAA0185771.1"/>
    </source>
</evidence>
<evidence type="ECO:0000256" key="1">
    <source>
        <dbReference type="SAM" id="MobiDB-lite"/>
    </source>
</evidence>
<dbReference type="PANTHER" id="PTHR31197:SF40">
    <property type="entry name" value="ZINC FINGER, RING_FYVE_PHD-TYPE"/>
    <property type="match status" value="1"/>
</dbReference>